<dbReference type="SUPFAM" id="SSF48097">
    <property type="entry name" value="Regulator of G-protein signaling, RGS"/>
    <property type="match status" value="1"/>
</dbReference>
<feature type="transmembrane region" description="Helical" evidence="1">
    <location>
        <begin position="244"/>
        <end position="262"/>
    </location>
</feature>
<feature type="transmembrane region" description="Helical" evidence="1">
    <location>
        <begin position="12"/>
        <end position="31"/>
    </location>
</feature>
<feature type="transmembrane region" description="Helical" evidence="1">
    <location>
        <begin position="43"/>
        <end position="66"/>
    </location>
</feature>
<dbReference type="PROSITE" id="PS50132">
    <property type="entry name" value="RGS"/>
    <property type="match status" value="1"/>
</dbReference>
<feature type="transmembrane region" description="Helical" evidence="1">
    <location>
        <begin position="72"/>
        <end position="100"/>
    </location>
</feature>
<evidence type="ECO:0000259" key="2">
    <source>
        <dbReference type="PROSITE" id="PS50132"/>
    </source>
</evidence>
<dbReference type="Gene3D" id="1.10.167.10">
    <property type="entry name" value="Regulator of G-protein Signalling 4, domain 2"/>
    <property type="match status" value="1"/>
</dbReference>
<keyword evidence="1" id="KW-0472">Membrane</keyword>
<sequence length="480" mass="54015">MTVSWARSVPLGLCWCGYLYMPVVLYLYITHMHHSPIKYCQPHLVAITGFFCTLFCLTTPAIHVFGSTWPCGVHIVCNFIFPVYVCVSYLLSAAAVVIMFKITDLVANHIQFTPWQVQRLTLYRWLLYPNVQVATVAGVGSVLALPAVVVVVHSTSLSMDELHQAHKLNVILLASTSTSVLCGSVVGLWLSKLMPPYMDNLGLRRKYQRTNRATAIILCIGMVHSGLEVMWTNPIGEDYHVRNILFTLLMQYLFLFNIALPLRQVATKLPATTQSSQVSSFPSATNHLAKEMDQFLRSPHGAATILEFCQRDFRTEEIRAWQLVEQFKQRLVSAPMLFATCLAPGCPLACPIAIRWGPTYAARLESWSQRDMDIVGSELTDSFFNEFQMALLEALSENVWLRFKQQSVEWSTLQRRRRSLEGMDSVLRMVVKAPPVTSTLPRTVVSMSEENLSESMNDEPNLDRSEVVAQVKAGRSVATT</sequence>
<dbReference type="InterPro" id="IPR036305">
    <property type="entry name" value="RGS_sf"/>
</dbReference>
<evidence type="ECO:0000256" key="1">
    <source>
        <dbReference type="SAM" id="Phobius"/>
    </source>
</evidence>
<evidence type="ECO:0000313" key="3">
    <source>
        <dbReference type="EMBL" id="ETV96930.1"/>
    </source>
</evidence>
<feature type="domain" description="RGS" evidence="2">
    <location>
        <begin position="291"/>
        <end position="328"/>
    </location>
</feature>
<dbReference type="RefSeq" id="XP_008874176.1">
    <property type="nucleotide sequence ID" value="XM_008875954.1"/>
</dbReference>
<organism evidence="3">
    <name type="scientific">Aphanomyces invadans</name>
    <dbReference type="NCBI Taxonomy" id="157072"/>
    <lineage>
        <taxon>Eukaryota</taxon>
        <taxon>Sar</taxon>
        <taxon>Stramenopiles</taxon>
        <taxon>Oomycota</taxon>
        <taxon>Saprolegniomycetes</taxon>
        <taxon>Saprolegniales</taxon>
        <taxon>Verrucalvaceae</taxon>
        <taxon>Aphanomyces</taxon>
    </lineage>
</organism>
<keyword evidence="1" id="KW-1133">Transmembrane helix</keyword>
<dbReference type="VEuPathDB" id="FungiDB:H310_09792"/>
<dbReference type="EMBL" id="KI913974">
    <property type="protein sequence ID" value="ETV96930.1"/>
    <property type="molecule type" value="Genomic_DNA"/>
</dbReference>
<dbReference type="OrthoDB" id="60887at2759"/>
<proteinExistence type="predicted"/>
<protein>
    <recommendedName>
        <fullName evidence="2">RGS domain-containing protein</fullName>
    </recommendedName>
</protein>
<dbReference type="InterPro" id="IPR016137">
    <property type="entry name" value="RGS"/>
</dbReference>
<dbReference type="GeneID" id="20086842"/>
<dbReference type="InterPro" id="IPR044926">
    <property type="entry name" value="RGS_subdomain_2"/>
</dbReference>
<gene>
    <name evidence="3" type="ORF">H310_09792</name>
</gene>
<dbReference type="AlphaFoldDB" id="A0A024TS25"/>
<accession>A0A024TS25</accession>
<reference evidence="3" key="1">
    <citation type="submission" date="2013-12" db="EMBL/GenBank/DDBJ databases">
        <title>The Genome Sequence of Aphanomyces invadans NJM9701.</title>
        <authorList>
            <consortium name="The Broad Institute Genomics Platform"/>
            <person name="Russ C."/>
            <person name="Tyler B."/>
            <person name="van West P."/>
            <person name="Dieguez-Uribeondo J."/>
            <person name="Young S.K."/>
            <person name="Zeng Q."/>
            <person name="Gargeya S."/>
            <person name="Fitzgerald M."/>
            <person name="Abouelleil A."/>
            <person name="Alvarado L."/>
            <person name="Chapman S.B."/>
            <person name="Gainer-Dewar J."/>
            <person name="Goldberg J."/>
            <person name="Griggs A."/>
            <person name="Gujja S."/>
            <person name="Hansen M."/>
            <person name="Howarth C."/>
            <person name="Imamovic A."/>
            <person name="Ireland A."/>
            <person name="Larimer J."/>
            <person name="McCowan C."/>
            <person name="Murphy C."/>
            <person name="Pearson M."/>
            <person name="Poon T.W."/>
            <person name="Priest M."/>
            <person name="Roberts A."/>
            <person name="Saif S."/>
            <person name="Shea T."/>
            <person name="Sykes S."/>
            <person name="Wortman J."/>
            <person name="Nusbaum C."/>
            <person name="Birren B."/>
        </authorList>
    </citation>
    <scope>NUCLEOTIDE SEQUENCE [LARGE SCALE GENOMIC DNA]</scope>
    <source>
        <strain evidence="3">NJM9701</strain>
    </source>
</reference>
<feature type="transmembrane region" description="Helical" evidence="1">
    <location>
        <begin position="212"/>
        <end position="232"/>
    </location>
</feature>
<name>A0A024TS25_9STRA</name>
<keyword evidence="1" id="KW-0812">Transmembrane</keyword>
<feature type="transmembrane region" description="Helical" evidence="1">
    <location>
        <begin position="125"/>
        <end position="150"/>
    </location>
</feature>
<feature type="transmembrane region" description="Helical" evidence="1">
    <location>
        <begin position="170"/>
        <end position="191"/>
    </location>
</feature>